<evidence type="ECO:0000313" key="3">
    <source>
        <dbReference type="Proteomes" id="UP000274429"/>
    </source>
</evidence>
<reference evidence="2 3" key="2">
    <citation type="submission" date="2018-11" db="EMBL/GenBank/DDBJ databases">
        <authorList>
            <consortium name="Pathogen Informatics"/>
        </authorList>
    </citation>
    <scope>NUCLEOTIDE SEQUENCE [LARGE SCALE GENOMIC DNA]</scope>
</reference>
<reference evidence="4" key="1">
    <citation type="submission" date="2017-02" db="UniProtKB">
        <authorList>
            <consortium name="WormBaseParasite"/>
        </authorList>
    </citation>
    <scope>IDENTIFICATION</scope>
</reference>
<sequence length="110" mass="12577">MVRNGNSDLVKFVATFSRNGEEEYTNFQWYGPINTLVVTVDWTQGGESMTALRRQAYFPFFFIIFLFSTAIPSPVALHVERVANPVQCTWVCEPPKQLQTRRSNESIALV</sequence>
<dbReference type="WBParaSite" id="TTAC_0000593901-mRNA-1">
    <property type="protein sequence ID" value="TTAC_0000593901-mRNA-1"/>
    <property type="gene ID" value="TTAC_0000593901"/>
</dbReference>
<protein>
    <submittedName>
        <fullName evidence="4">DUF5727 domain-containing protein</fullName>
    </submittedName>
</protein>
<dbReference type="Proteomes" id="UP000274429">
    <property type="component" value="Unassembled WGS sequence"/>
</dbReference>
<feature type="transmembrane region" description="Helical" evidence="1">
    <location>
        <begin position="56"/>
        <end position="77"/>
    </location>
</feature>
<evidence type="ECO:0000313" key="2">
    <source>
        <dbReference type="EMBL" id="VDM27979.1"/>
    </source>
</evidence>
<dbReference type="EMBL" id="UYWX01009744">
    <property type="protein sequence ID" value="VDM27979.1"/>
    <property type="molecule type" value="Genomic_DNA"/>
</dbReference>
<proteinExistence type="predicted"/>
<accession>A0A0R3WYU9</accession>
<evidence type="ECO:0000256" key="1">
    <source>
        <dbReference type="SAM" id="Phobius"/>
    </source>
</evidence>
<name>A0A0R3WYU9_HYDTA</name>
<keyword evidence="3" id="KW-1185">Reference proteome</keyword>
<evidence type="ECO:0000313" key="4">
    <source>
        <dbReference type="WBParaSite" id="TTAC_0000593901-mRNA-1"/>
    </source>
</evidence>
<dbReference type="AlphaFoldDB" id="A0A0R3WYU9"/>
<organism evidence="4">
    <name type="scientific">Hydatigena taeniaeformis</name>
    <name type="common">Feline tapeworm</name>
    <name type="synonym">Taenia taeniaeformis</name>
    <dbReference type="NCBI Taxonomy" id="6205"/>
    <lineage>
        <taxon>Eukaryota</taxon>
        <taxon>Metazoa</taxon>
        <taxon>Spiralia</taxon>
        <taxon>Lophotrochozoa</taxon>
        <taxon>Platyhelminthes</taxon>
        <taxon>Cestoda</taxon>
        <taxon>Eucestoda</taxon>
        <taxon>Cyclophyllidea</taxon>
        <taxon>Taeniidae</taxon>
        <taxon>Hydatigera</taxon>
    </lineage>
</organism>
<gene>
    <name evidence="2" type="ORF">TTAC_LOCUS5923</name>
</gene>
<keyword evidence="1" id="KW-0812">Transmembrane</keyword>
<keyword evidence="1" id="KW-0472">Membrane</keyword>
<keyword evidence="1" id="KW-1133">Transmembrane helix</keyword>